<evidence type="ECO:0000313" key="2">
    <source>
        <dbReference type="Proteomes" id="UP000006620"/>
    </source>
</evidence>
<dbReference type="HOGENOM" id="CLU_3082634_0_0_9"/>
<reference evidence="2" key="1">
    <citation type="submission" date="2011-06" db="EMBL/GenBank/DDBJ databases">
        <title>Complete genome sequence of Paenibacillus mucilaginosus KNP414.</title>
        <authorList>
            <person name="Wang J."/>
            <person name="Hu S."/>
            <person name="Hu X."/>
            <person name="Zhang B."/>
            <person name="Dong D."/>
            <person name="Zhang S."/>
            <person name="Zhao K."/>
            <person name="Wu D."/>
        </authorList>
    </citation>
    <scope>NUCLEOTIDE SEQUENCE [LARGE SCALE GENOMIC DNA]</scope>
    <source>
        <strain evidence="2">KNP414</strain>
    </source>
</reference>
<reference evidence="1 2" key="2">
    <citation type="journal article" date="2013" name="Genome Announc.">
        <title>Genome Sequence of Growth-Improving Paenibacillus mucilaginosus Strain KNP414.</title>
        <authorList>
            <person name="Lu J.J."/>
            <person name="Wang J.F."/>
            <person name="Hu X.F."/>
        </authorList>
    </citation>
    <scope>NUCLEOTIDE SEQUENCE [LARGE SCALE GENOMIC DNA]</scope>
    <source>
        <strain evidence="1 2">KNP414</strain>
    </source>
</reference>
<accession>F8FJ22</accession>
<name>F8FJ22_PAEMK</name>
<dbReference type="EMBL" id="CP002869">
    <property type="protein sequence ID" value="AEI38735.1"/>
    <property type="molecule type" value="Genomic_DNA"/>
</dbReference>
<dbReference type="Proteomes" id="UP000006620">
    <property type="component" value="Chromosome"/>
</dbReference>
<evidence type="ECO:0000313" key="1">
    <source>
        <dbReference type="EMBL" id="AEI38735.1"/>
    </source>
</evidence>
<dbReference type="AlphaFoldDB" id="F8FJ22"/>
<sequence length="52" mass="5867">MRIFTAPFFYENPKQLKLYSEVDGNSIVILGGMDGFQVVFIGLMKVSAYFPS</sequence>
<dbReference type="KEGG" id="pms:KNP414_00084"/>
<gene>
    <name evidence="1" type="ordered locus">KNP414_00084</name>
</gene>
<proteinExistence type="predicted"/>
<protein>
    <submittedName>
        <fullName evidence="1">Uncharacterized protein</fullName>
    </submittedName>
</protein>
<organism evidence="1 2">
    <name type="scientific">Paenibacillus mucilaginosus (strain KNP414)</name>
    <dbReference type="NCBI Taxonomy" id="1036673"/>
    <lineage>
        <taxon>Bacteria</taxon>
        <taxon>Bacillati</taxon>
        <taxon>Bacillota</taxon>
        <taxon>Bacilli</taxon>
        <taxon>Bacillales</taxon>
        <taxon>Paenibacillaceae</taxon>
        <taxon>Paenibacillus</taxon>
    </lineage>
</organism>